<evidence type="ECO:0000313" key="2">
    <source>
        <dbReference type="Proteomes" id="UP000503117"/>
    </source>
</evidence>
<dbReference type="Pfam" id="PF10076">
    <property type="entry name" value="Phage_Mu_Gp48"/>
    <property type="match status" value="1"/>
</dbReference>
<protein>
    <submittedName>
        <fullName evidence="1">DUF2313 domain-containing protein</fullName>
    </submittedName>
</protein>
<name>A0ABX6MBX3_9BURK</name>
<reference evidence="1 2" key="1">
    <citation type="submission" date="2020-04" db="EMBL/GenBank/DDBJ databases">
        <title>Genome sequencing of novel species.</title>
        <authorList>
            <person name="Heo J."/>
            <person name="Kim S.-J."/>
            <person name="Kim J.-S."/>
            <person name="Hong S.-B."/>
            <person name="Kwon S.-W."/>
        </authorList>
    </citation>
    <scope>NUCLEOTIDE SEQUENCE [LARGE SCALE GENOMIC DNA]</scope>
    <source>
        <strain evidence="1 2">AF9R3</strain>
    </source>
</reference>
<dbReference type="EMBL" id="CP051684">
    <property type="protein sequence ID" value="QJD91813.1"/>
    <property type="molecule type" value="Genomic_DNA"/>
</dbReference>
<gene>
    <name evidence="1" type="ORF">HH213_17985</name>
</gene>
<proteinExistence type="predicted"/>
<evidence type="ECO:0000313" key="1">
    <source>
        <dbReference type="EMBL" id="QJD91813.1"/>
    </source>
</evidence>
<dbReference type="Proteomes" id="UP000503117">
    <property type="component" value="Chromosome"/>
</dbReference>
<dbReference type="RefSeq" id="WP_169113130.1">
    <property type="nucleotide sequence ID" value="NZ_CP051684.1"/>
</dbReference>
<dbReference type="InterPro" id="IPR018755">
    <property type="entry name" value="Phage_Mu_Gp48"/>
</dbReference>
<keyword evidence="2" id="KW-1185">Reference proteome</keyword>
<accession>A0ABX6MBX3</accession>
<sequence>MAAPSFSAADYLGALQALMPRGRIWPRDVSSVQAKVLAGLTKVYEAQNQRANNLLVDAFPQTALELLPEWEATLGLTATSAGPAATFAARQALVVARLIGANGIAAGDFADYAALLGYSITVAGNAPFRCGQSRAGAHVGDVDRMFEWIVTAHALPSMPFGSYGPALLQQEMQRLAPPYGFLKFIFN</sequence>
<organism evidence="1 2">
    <name type="scientific">Duganella dendranthematis</name>
    <dbReference type="NCBI Taxonomy" id="2728021"/>
    <lineage>
        <taxon>Bacteria</taxon>
        <taxon>Pseudomonadati</taxon>
        <taxon>Pseudomonadota</taxon>
        <taxon>Betaproteobacteria</taxon>
        <taxon>Burkholderiales</taxon>
        <taxon>Oxalobacteraceae</taxon>
        <taxon>Telluria group</taxon>
        <taxon>Duganella</taxon>
    </lineage>
</organism>